<dbReference type="InParanoid" id="A0A2P5FRT3"/>
<reference evidence="3" key="1">
    <citation type="submission" date="2016-06" db="EMBL/GenBank/DDBJ databases">
        <title>Parallel loss of symbiosis genes in relatives of nitrogen-fixing non-legume Parasponia.</title>
        <authorList>
            <person name="Van Velzen R."/>
            <person name="Holmer R."/>
            <person name="Bu F."/>
            <person name="Rutten L."/>
            <person name="Van Zeijl A."/>
            <person name="Liu W."/>
            <person name="Santuari L."/>
            <person name="Cao Q."/>
            <person name="Sharma T."/>
            <person name="Shen D."/>
            <person name="Roswanjaya Y."/>
            <person name="Wardhani T."/>
            <person name="Kalhor M.S."/>
            <person name="Jansen J."/>
            <person name="Van den Hoogen J."/>
            <person name="Gungor B."/>
            <person name="Hartog M."/>
            <person name="Hontelez J."/>
            <person name="Verver J."/>
            <person name="Yang W.-C."/>
            <person name="Schijlen E."/>
            <person name="Repin R."/>
            <person name="Schilthuizen M."/>
            <person name="Schranz E."/>
            <person name="Heidstra R."/>
            <person name="Miyata K."/>
            <person name="Fedorova E."/>
            <person name="Kohlen W."/>
            <person name="Bisseling T."/>
            <person name="Smit S."/>
            <person name="Geurts R."/>
        </authorList>
    </citation>
    <scope>NUCLEOTIDE SEQUENCE [LARGE SCALE GENOMIC DNA]</scope>
    <source>
        <strain evidence="3">cv. RG33-2</strain>
    </source>
</reference>
<organism evidence="2 3">
    <name type="scientific">Trema orientale</name>
    <name type="common">Charcoal tree</name>
    <name type="synonym">Celtis orientalis</name>
    <dbReference type="NCBI Taxonomy" id="63057"/>
    <lineage>
        <taxon>Eukaryota</taxon>
        <taxon>Viridiplantae</taxon>
        <taxon>Streptophyta</taxon>
        <taxon>Embryophyta</taxon>
        <taxon>Tracheophyta</taxon>
        <taxon>Spermatophyta</taxon>
        <taxon>Magnoliopsida</taxon>
        <taxon>eudicotyledons</taxon>
        <taxon>Gunneridae</taxon>
        <taxon>Pentapetalae</taxon>
        <taxon>rosids</taxon>
        <taxon>fabids</taxon>
        <taxon>Rosales</taxon>
        <taxon>Cannabaceae</taxon>
        <taxon>Trema</taxon>
    </lineage>
</organism>
<proteinExistence type="predicted"/>
<evidence type="ECO:0000313" key="3">
    <source>
        <dbReference type="Proteomes" id="UP000237000"/>
    </source>
</evidence>
<dbReference type="Proteomes" id="UP000237000">
    <property type="component" value="Unassembled WGS sequence"/>
</dbReference>
<feature type="region of interest" description="Disordered" evidence="1">
    <location>
        <begin position="80"/>
        <end position="108"/>
    </location>
</feature>
<name>A0A2P5FRT3_TREOI</name>
<gene>
    <name evidence="2" type="ORF">TorRG33x02_036020</name>
</gene>
<comment type="caution">
    <text evidence="2">The sequence shown here is derived from an EMBL/GenBank/DDBJ whole genome shotgun (WGS) entry which is preliminary data.</text>
</comment>
<dbReference type="EMBL" id="JXTC01000012">
    <property type="protein sequence ID" value="POO00528.1"/>
    <property type="molecule type" value="Genomic_DNA"/>
</dbReference>
<keyword evidence="3" id="KW-1185">Reference proteome</keyword>
<feature type="compositionally biased region" description="Low complexity" evidence="1">
    <location>
        <begin position="82"/>
        <end position="101"/>
    </location>
</feature>
<evidence type="ECO:0000313" key="2">
    <source>
        <dbReference type="EMBL" id="POO00528.1"/>
    </source>
</evidence>
<evidence type="ECO:0000256" key="1">
    <source>
        <dbReference type="SAM" id="MobiDB-lite"/>
    </source>
</evidence>
<protein>
    <submittedName>
        <fullName evidence="2">Uncharacterized protein</fullName>
    </submittedName>
</protein>
<accession>A0A2P5FRT3</accession>
<dbReference type="OrthoDB" id="1906820at2759"/>
<dbReference type="AlphaFoldDB" id="A0A2P5FRT3"/>
<sequence length="152" mass="16571">MDCILKKLKQTPSMWSQLLSAGILSLLRVQLLMMLASSLSEFENACCDYVPRSGNIVAHILASLAFQFSTTCVWFNEPAEDSFSQPSPVAASVPSAMSSSQTCSPPTGEPPLPVVWLVARERRAKSRRSHVQAADFVAKILPFAALSRHPLP</sequence>